<comment type="caution">
    <text evidence="3">The sequence shown here is derived from an EMBL/GenBank/DDBJ whole genome shotgun (WGS) entry which is preliminary data.</text>
</comment>
<dbReference type="InterPro" id="IPR011933">
    <property type="entry name" value="Double_TM_dom"/>
</dbReference>
<sequence>MNPILLAPAALAALAALALPLLIHLARRQQQRPTVFAALRWLRAQPKPRRRLRFDEPWLLALRLLLLALLALFLARPALLGVSDLRPRLLVVPGVDAAAIAEARADAAVDARWLAPGFPALDQPQPEGRVPVASLLREFDADLAPGAPLAVLVPQRLVGADGGRLRLTREVDWRIAAGGAWPEAMTIPAPSMAIRHDAAHREDAAYMRALARAWQDEPNAPVDVADAASPPSGEVDLVAWLREDPPPPDLLAWVEQGGQLLLPAGASWPVETDGVAVWRDAAGAPLLRAAAHGEGRVLRFTRPLAPAAMPQLLDPTLPQVLRDVLQPLPAPTAVAAADYAPEAGAPAPAPEPRDLRPWFALAIALLFLLERWLASGRRRGAMA</sequence>
<reference evidence="3" key="1">
    <citation type="journal article" date="2007" name="Int. J. Syst. Evol. Microbiol.">
        <title>Luteimonas composti sp. nov., a moderately thermophilic bacterium isolated from food waste.</title>
        <authorList>
            <person name="Young C.C."/>
            <person name="Kampfer P."/>
            <person name="Chen W.M."/>
            <person name="Yen W.S."/>
            <person name="Arun A.B."/>
            <person name="Lai W.A."/>
            <person name="Shen F.T."/>
            <person name="Rekha P.D."/>
            <person name="Lin K.Y."/>
            <person name="Chou J.H."/>
        </authorList>
    </citation>
    <scope>NUCLEOTIDE SEQUENCE</scope>
    <source>
        <strain evidence="3">CC-YY355</strain>
    </source>
</reference>
<dbReference type="InterPro" id="IPR024163">
    <property type="entry name" value="Aerotolerance_reg_N"/>
</dbReference>
<feature type="transmembrane region" description="Helical" evidence="1">
    <location>
        <begin position="58"/>
        <end position="79"/>
    </location>
</feature>
<evidence type="ECO:0000256" key="1">
    <source>
        <dbReference type="SAM" id="Phobius"/>
    </source>
</evidence>
<keyword evidence="1" id="KW-1133">Transmembrane helix</keyword>
<dbReference type="Proteomes" id="UP001160550">
    <property type="component" value="Unassembled WGS sequence"/>
</dbReference>
<reference evidence="3" key="2">
    <citation type="submission" date="2023-04" db="EMBL/GenBank/DDBJ databases">
        <authorList>
            <person name="Sun J.-Q."/>
        </authorList>
    </citation>
    <scope>NUCLEOTIDE SEQUENCE</scope>
    <source>
        <strain evidence="3">CC-YY355</strain>
    </source>
</reference>
<keyword evidence="1" id="KW-0472">Membrane</keyword>
<name>A0ABT6MLL1_9GAMM</name>
<accession>A0ABT6MLL1</accession>
<evidence type="ECO:0000259" key="2">
    <source>
        <dbReference type="Pfam" id="PF07584"/>
    </source>
</evidence>
<protein>
    <submittedName>
        <fullName evidence="3">BatA domain-containing protein</fullName>
    </submittedName>
</protein>
<dbReference type="NCBIfam" id="TIGR02226">
    <property type="entry name" value="two_anch"/>
    <property type="match status" value="1"/>
</dbReference>
<keyword evidence="1" id="KW-0812">Transmembrane</keyword>
<organism evidence="3 4">
    <name type="scientific">Luteimonas composti</name>
    <dbReference type="NCBI Taxonomy" id="398257"/>
    <lineage>
        <taxon>Bacteria</taxon>
        <taxon>Pseudomonadati</taxon>
        <taxon>Pseudomonadota</taxon>
        <taxon>Gammaproteobacteria</taxon>
        <taxon>Lysobacterales</taxon>
        <taxon>Lysobacteraceae</taxon>
        <taxon>Luteimonas</taxon>
    </lineage>
</organism>
<evidence type="ECO:0000313" key="4">
    <source>
        <dbReference type="Proteomes" id="UP001160550"/>
    </source>
</evidence>
<dbReference type="Pfam" id="PF07584">
    <property type="entry name" value="BatA"/>
    <property type="match status" value="1"/>
</dbReference>
<dbReference type="RefSeq" id="WP_280940743.1">
    <property type="nucleotide sequence ID" value="NZ_JARYGX010000003.1"/>
</dbReference>
<keyword evidence="4" id="KW-1185">Reference proteome</keyword>
<feature type="domain" description="Aerotolerance regulator N-terminal" evidence="2">
    <location>
        <begin position="5"/>
        <end position="77"/>
    </location>
</feature>
<dbReference type="EMBL" id="JARYGX010000003">
    <property type="protein sequence ID" value="MDH7451535.1"/>
    <property type="molecule type" value="Genomic_DNA"/>
</dbReference>
<proteinExistence type="predicted"/>
<evidence type="ECO:0000313" key="3">
    <source>
        <dbReference type="EMBL" id="MDH7451535.1"/>
    </source>
</evidence>
<gene>
    <name evidence="3" type="ORF">QF205_00370</name>
</gene>